<evidence type="ECO:0000256" key="11">
    <source>
        <dbReference type="RuleBase" id="RU004478"/>
    </source>
</evidence>
<dbReference type="GO" id="GO:0000774">
    <property type="term" value="F:adenyl-nucleotide exchange factor activity"/>
    <property type="evidence" value="ECO:0007669"/>
    <property type="project" value="InterPro"/>
</dbReference>
<reference evidence="13 14" key="2">
    <citation type="submission" date="2019-08" db="EMBL/GenBank/DDBJ databases">
        <title>Jejuicoccus antrihumi gen. nov., sp. nov., a new member of the family Dermacoccaceae isolated from a cave.</title>
        <authorList>
            <person name="Schumann P."/>
            <person name="Kim I.S."/>
        </authorList>
    </citation>
    <scope>NUCLEOTIDE SEQUENCE [LARGE SCALE GENOMIC DNA]</scope>
    <source>
        <strain evidence="13 14">C5-26</strain>
    </source>
</reference>
<evidence type="ECO:0000256" key="3">
    <source>
        <dbReference type="ARBA" id="ARBA00011738"/>
    </source>
</evidence>
<evidence type="ECO:0000313" key="13">
    <source>
        <dbReference type="EMBL" id="TWP39094.1"/>
    </source>
</evidence>
<dbReference type="EMBL" id="VCQV01000001">
    <property type="protein sequence ID" value="TWP39094.1"/>
    <property type="molecule type" value="Genomic_DNA"/>
</dbReference>
<dbReference type="SUPFAM" id="SSF51064">
    <property type="entry name" value="Head domain of nucleotide exchange factor GrpE"/>
    <property type="match status" value="1"/>
</dbReference>
<gene>
    <name evidence="10" type="primary">grpE</name>
    <name evidence="13" type="ORF">FGL98_01095</name>
</gene>
<dbReference type="HAMAP" id="MF_01151">
    <property type="entry name" value="GrpE"/>
    <property type="match status" value="1"/>
</dbReference>
<keyword evidence="5 10" id="KW-0346">Stress response</keyword>
<evidence type="ECO:0000256" key="5">
    <source>
        <dbReference type="ARBA" id="ARBA00023016"/>
    </source>
</evidence>
<dbReference type="GO" id="GO:0051087">
    <property type="term" value="F:protein-folding chaperone binding"/>
    <property type="evidence" value="ECO:0007669"/>
    <property type="project" value="InterPro"/>
</dbReference>
<comment type="function">
    <text evidence="7 10">Participates actively in the response to hyperosmotic and heat shock by preventing the aggregation of stress-denatured proteins, in association with DnaK and GrpE. It is the nucleotide exchange factor for DnaK and may function as a thermosensor. Unfolded proteins bind initially to DnaJ; upon interaction with the DnaJ-bound protein, DnaK hydrolyzes its bound ATP, resulting in the formation of a stable complex. GrpE releases ADP from DnaK; ATP binding to DnaK triggers the release of the substrate protein, thus completing the reaction cycle. Several rounds of ATP-dependent interactions between DnaJ, DnaK and GrpE are required for fully efficient folding.</text>
</comment>
<feature type="compositionally biased region" description="Basic and acidic residues" evidence="12">
    <location>
        <begin position="1"/>
        <end position="19"/>
    </location>
</feature>
<dbReference type="PANTHER" id="PTHR21237:SF23">
    <property type="entry name" value="GRPE PROTEIN HOMOLOG, MITOCHONDRIAL"/>
    <property type="match status" value="1"/>
</dbReference>
<organism evidence="13 14">
    <name type="scientific">Leekyejoonella antrihumi</name>
    <dbReference type="NCBI Taxonomy" id="1660198"/>
    <lineage>
        <taxon>Bacteria</taxon>
        <taxon>Bacillati</taxon>
        <taxon>Actinomycetota</taxon>
        <taxon>Actinomycetes</taxon>
        <taxon>Micrococcales</taxon>
        <taxon>Dermacoccaceae</taxon>
        <taxon>Leekyejoonella</taxon>
    </lineage>
</organism>
<evidence type="ECO:0000256" key="9">
    <source>
        <dbReference type="ARBA" id="ARBA00076414"/>
    </source>
</evidence>
<dbReference type="Gene3D" id="3.90.20.20">
    <property type="match status" value="1"/>
</dbReference>
<evidence type="ECO:0000256" key="1">
    <source>
        <dbReference type="ARBA" id="ARBA00004496"/>
    </source>
</evidence>
<comment type="caution">
    <text evidence="13">The sequence shown here is derived from an EMBL/GenBank/DDBJ whole genome shotgun (WGS) entry which is preliminary data.</text>
</comment>
<dbReference type="Proteomes" id="UP000320244">
    <property type="component" value="Unassembled WGS sequence"/>
</dbReference>
<evidence type="ECO:0000256" key="10">
    <source>
        <dbReference type="HAMAP-Rule" id="MF_01151"/>
    </source>
</evidence>
<dbReference type="InterPro" id="IPR013805">
    <property type="entry name" value="GrpE_CC"/>
</dbReference>
<feature type="region of interest" description="Disordered" evidence="12">
    <location>
        <begin position="1"/>
        <end position="64"/>
    </location>
</feature>
<dbReference type="GO" id="GO:0006457">
    <property type="term" value="P:protein folding"/>
    <property type="evidence" value="ECO:0007669"/>
    <property type="project" value="InterPro"/>
</dbReference>
<dbReference type="FunFam" id="2.30.22.10:FF:000001">
    <property type="entry name" value="Protein GrpE"/>
    <property type="match status" value="1"/>
</dbReference>
<dbReference type="OrthoDB" id="5191115at2"/>
<evidence type="ECO:0000256" key="7">
    <source>
        <dbReference type="ARBA" id="ARBA00053401"/>
    </source>
</evidence>
<dbReference type="AlphaFoldDB" id="A0A563EBD5"/>
<comment type="subunit">
    <text evidence="3 10">Homodimer.</text>
</comment>
<evidence type="ECO:0000256" key="8">
    <source>
        <dbReference type="ARBA" id="ARBA00072274"/>
    </source>
</evidence>
<dbReference type="SUPFAM" id="SSF58014">
    <property type="entry name" value="Coiled-coil domain of nucleotide exchange factor GrpE"/>
    <property type="match status" value="1"/>
</dbReference>
<comment type="subcellular location">
    <subcellularLocation>
        <location evidence="1 10">Cytoplasm</location>
    </subcellularLocation>
</comment>
<keyword evidence="14" id="KW-1185">Reference proteome</keyword>
<dbReference type="Pfam" id="PF01025">
    <property type="entry name" value="GrpE"/>
    <property type="match status" value="1"/>
</dbReference>
<keyword evidence="6 10" id="KW-0143">Chaperone</keyword>
<dbReference type="Gene3D" id="2.30.22.10">
    <property type="entry name" value="Head domain of nucleotide exchange factor GrpE"/>
    <property type="match status" value="1"/>
</dbReference>
<evidence type="ECO:0000256" key="6">
    <source>
        <dbReference type="ARBA" id="ARBA00023186"/>
    </source>
</evidence>
<evidence type="ECO:0000256" key="4">
    <source>
        <dbReference type="ARBA" id="ARBA00022490"/>
    </source>
</evidence>
<dbReference type="CDD" id="cd00446">
    <property type="entry name" value="GrpE"/>
    <property type="match status" value="1"/>
</dbReference>
<reference evidence="13 14" key="1">
    <citation type="submission" date="2019-05" db="EMBL/GenBank/DDBJ databases">
        <authorList>
            <person name="Lee S.D."/>
        </authorList>
    </citation>
    <scope>NUCLEOTIDE SEQUENCE [LARGE SCALE GENOMIC DNA]</scope>
    <source>
        <strain evidence="13 14">C5-26</strain>
    </source>
</reference>
<protein>
    <recommendedName>
        <fullName evidence="8 10">Protein GrpE</fullName>
    </recommendedName>
    <alternativeName>
        <fullName evidence="9 10">HSP-70 cofactor</fullName>
    </alternativeName>
</protein>
<evidence type="ECO:0000256" key="12">
    <source>
        <dbReference type="SAM" id="MobiDB-lite"/>
    </source>
</evidence>
<comment type="similarity">
    <text evidence="2 10 11">Belongs to the GrpE family.</text>
</comment>
<dbReference type="InterPro" id="IPR000740">
    <property type="entry name" value="GrpE"/>
</dbReference>
<evidence type="ECO:0000313" key="14">
    <source>
        <dbReference type="Proteomes" id="UP000320244"/>
    </source>
</evidence>
<proteinExistence type="inferred from homology"/>
<dbReference type="GO" id="GO:0042803">
    <property type="term" value="F:protein homodimerization activity"/>
    <property type="evidence" value="ECO:0007669"/>
    <property type="project" value="InterPro"/>
</dbReference>
<dbReference type="PANTHER" id="PTHR21237">
    <property type="entry name" value="GRPE PROTEIN"/>
    <property type="match status" value="1"/>
</dbReference>
<dbReference type="PRINTS" id="PR00773">
    <property type="entry name" value="GRPEPROTEIN"/>
</dbReference>
<dbReference type="InterPro" id="IPR009012">
    <property type="entry name" value="GrpE_head"/>
</dbReference>
<dbReference type="GO" id="GO:0005737">
    <property type="term" value="C:cytoplasm"/>
    <property type="evidence" value="ECO:0007669"/>
    <property type="project" value="UniProtKB-SubCell"/>
</dbReference>
<sequence length="201" mass="21768">MIRDKRRIDPETGARRDSPEAQGDSKPSTQQADASADAEPTAAAAGSAPAGGEQADLHPDTALASERLADLQRLQAEYINYKKRVDRDREKQREFVVGSVVESLLPVLDDIQLAKQHGDLEGTPFEKIADKLQGALGKHGLESFGAVGDPFDPNHHEALMHIEAEVPEGAESTTVVQVMQSGYRLGERMLRPARVAVADPK</sequence>
<evidence type="ECO:0000256" key="2">
    <source>
        <dbReference type="ARBA" id="ARBA00009054"/>
    </source>
</evidence>
<feature type="compositionally biased region" description="Low complexity" evidence="12">
    <location>
        <begin position="31"/>
        <end position="54"/>
    </location>
</feature>
<dbReference type="GO" id="GO:0051082">
    <property type="term" value="F:unfolded protein binding"/>
    <property type="evidence" value="ECO:0007669"/>
    <property type="project" value="TreeGrafter"/>
</dbReference>
<name>A0A563EBD5_9MICO</name>
<accession>A0A563EBD5</accession>
<keyword evidence="4 10" id="KW-0963">Cytoplasm</keyword>